<keyword evidence="3" id="KW-0926">Vacuole</keyword>
<evidence type="ECO:0000256" key="4">
    <source>
        <dbReference type="ARBA" id="ARBA00023180"/>
    </source>
</evidence>
<evidence type="ECO:0000259" key="6">
    <source>
        <dbReference type="Pfam" id="PF03088"/>
    </source>
</evidence>
<dbReference type="InterPro" id="IPR011042">
    <property type="entry name" value="6-blade_b-propeller_TolB-like"/>
</dbReference>
<comment type="subcellular location">
    <subcellularLocation>
        <location evidence="1">Vacuole</location>
    </subcellularLocation>
</comment>
<protein>
    <submittedName>
        <fullName evidence="7">Strictosidine synthase 1</fullName>
        <ecNumber evidence="7">4.3.3.2</ecNumber>
    </submittedName>
</protein>
<proteinExistence type="inferred from homology"/>
<keyword evidence="7" id="KW-0456">Lyase</keyword>
<dbReference type="PANTHER" id="PTHR10426">
    <property type="entry name" value="STRICTOSIDINE SYNTHASE-RELATED"/>
    <property type="match status" value="1"/>
</dbReference>
<dbReference type="EMBL" id="KZ451883">
    <property type="protein sequence ID" value="PKA67289.1"/>
    <property type="molecule type" value="Genomic_DNA"/>
</dbReference>
<comment type="similarity">
    <text evidence="2">Belongs to the strictosidine synthase family.</text>
</comment>
<dbReference type="SUPFAM" id="SSF63829">
    <property type="entry name" value="Calcium-dependent phosphotriesterase"/>
    <property type="match status" value="1"/>
</dbReference>
<keyword evidence="8" id="KW-1185">Reference proteome</keyword>
<organism evidence="7 8">
    <name type="scientific">Apostasia shenzhenica</name>
    <dbReference type="NCBI Taxonomy" id="1088818"/>
    <lineage>
        <taxon>Eukaryota</taxon>
        <taxon>Viridiplantae</taxon>
        <taxon>Streptophyta</taxon>
        <taxon>Embryophyta</taxon>
        <taxon>Tracheophyta</taxon>
        <taxon>Spermatophyta</taxon>
        <taxon>Magnoliopsida</taxon>
        <taxon>Liliopsida</taxon>
        <taxon>Asparagales</taxon>
        <taxon>Orchidaceae</taxon>
        <taxon>Apostasioideae</taxon>
        <taxon>Apostasia</taxon>
    </lineage>
</organism>
<accession>A0A2I0BHM2</accession>
<keyword evidence="5" id="KW-0732">Signal</keyword>
<feature type="domain" description="Strictosidine synthase conserved region" evidence="6">
    <location>
        <begin position="227"/>
        <end position="292"/>
    </location>
</feature>
<dbReference type="InterPro" id="IPR018119">
    <property type="entry name" value="Strictosidine_synth_cons-reg"/>
</dbReference>
<dbReference type="OrthoDB" id="1908448at2759"/>
<dbReference type="GO" id="GO:0012505">
    <property type="term" value="C:endomembrane system"/>
    <property type="evidence" value="ECO:0007669"/>
    <property type="project" value="TreeGrafter"/>
</dbReference>
<dbReference type="STRING" id="1088818.A0A2I0BHM2"/>
<evidence type="ECO:0000256" key="1">
    <source>
        <dbReference type="ARBA" id="ARBA00004116"/>
    </source>
</evidence>
<dbReference type="PANTHER" id="PTHR10426:SF139">
    <property type="entry name" value="OS09G0374900 PROTEIN"/>
    <property type="match status" value="1"/>
</dbReference>
<feature type="signal peptide" evidence="5">
    <location>
        <begin position="1"/>
        <end position="24"/>
    </location>
</feature>
<reference evidence="7 8" key="1">
    <citation type="journal article" date="2017" name="Nature">
        <title>The Apostasia genome and the evolution of orchids.</title>
        <authorList>
            <person name="Zhang G.Q."/>
            <person name="Liu K.W."/>
            <person name="Li Z."/>
            <person name="Lohaus R."/>
            <person name="Hsiao Y.Y."/>
            <person name="Niu S.C."/>
            <person name="Wang J.Y."/>
            <person name="Lin Y.C."/>
            <person name="Xu Q."/>
            <person name="Chen L.J."/>
            <person name="Yoshida K."/>
            <person name="Fujiwara S."/>
            <person name="Wang Z.W."/>
            <person name="Zhang Y.Q."/>
            <person name="Mitsuda N."/>
            <person name="Wang M."/>
            <person name="Liu G.H."/>
            <person name="Pecoraro L."/>
            <person name="Huang H.X."/>
            <person name="Xiao X.J."/>
            <person name="Lin M."/>
            <person name="Wu X.Y."/>
            <person name="Wu W.L."/>
            <person name="Chen Y.Y."/>
            <person name="Chang S.B."/>
            <person name="Sakamoto S."/>
            <person name="Ohme-Takagi M."/>
            <person name="Yagi M."/>
            <person name="Zeng S.J."/>
            <person name="Shen C.Y."/>
            <person name="Yeh C.M."/>
            <person name="Luo Y.B."/>
            <person name="Tsai W.C."/>
            <person name="Van de Peer Y."/>
            <person name="Liu Z.J."/>
        </authorList>
    </citation>
    <scope>NUCLEOTIDE SEQUENCE [LARGE SCALE GENOMIC DNA]</scope>
    <source>
        <strain evidence="8">cv. Shenzhen</strain>
        <tissue evidence="7">Stem</tissue>
    </source>
</reference>
<dbReference type="EC" id="4.3.3.2" evidence="7"/>
<dbReference type="AlphaFoldDB" id="A0A2I0BHM2"/>
<dbReference type="GO" id="GO:0016829">
    <property type="term" value="F:lyase activity"/>
    <property type="evidence" value="ECO:0007669"/>
    <property type="project" value="UniProtKB-KW"/>
</dbReference>
<evidence type="ECO:0000256" key="2">
    <source>
        <dbReference type="ARBA" id="ARBA00009191"/>
    </source>
</evidence>
<gene>
    <name evidence="7" type="primary">SS1</name>
    <name evidence="7" type="ORF">AXF42_Ash004782</name>
</gene>
<keyword evidence="4" id="KW-0325">Glycoprotein</keyword>
<dbReference type="Pfam" id="PF03088">
    <property type="entry name" value="Str_synth"/>
    <property type="match status" value="1"/>
</dbReference>
<evidence type="ECO:0000313" key="7">
    <source>
        <dbReference type="EMBL" id="PKA67289.1"/>
    </source>
</evidence>
<evidence type="ECO:0000256" key="3">
    <source>
        <dbReference type="ARBA" id="ARBA00022554"/>
    </source>
</evidence>
<dbReference type="GO" id="GO:0005773">
    <property type="term" value="C:vacuole"/>
    <property type="evidence" value="ECO:0007669"/>
    <property type="project" value="UniProtKB-SubCell"/>
</dbReference>
<name>A0A2I0BHM2_9ASPA</name>
<dbReference type="SMR" id="A0A2I0BHM2"/>
<feature type="chain" id="PRO_5014131938" evidence="5">
    <location>
        <begin position="25"/>
        <end position="388"/>
    </location>
</feature>
<dbReference type="Gene3D" id="2.120.10.30">
    <property type="entry name" value="TolB, C-terminal domain"/>
    <property type="match status" value="1"/>
</dbReference>
<dbReference type="Proteomes" id="UP000236161">
    <property type="component" value="Unassembled WGS sequence"/>
</dbReference>
<evidence type="ECO:0000256" key="5">
    <source>
        <dbReference type="SAM" id="SignalP"/>
    </source>
</evidence>
<evidence type="ECO:0000313" key="8">
    <source>
        <dbReference type="Proteomes" id="UP000236161"/>
    </source>
</evidence>
<sequence length="388" mass="42234">MEVLLTMLPLLFSNLFSSSAITAAQENGRLQTLYIPAPATGPESIAFDRIRGGPYIGVSDGHILKWEGGRDGGWTVFAAPAQRQDLPAFINSQSLFREIESILKVNIHEQFCRWEGCSSSSINLESLCGRPLGLQFNKVTGELYIADAYFGLLGVGPEGGAAQQLAMEANGVPFSFTNGVDVDEQTGIVYFTDSSIHFQRCDQMASDLRPKTVAKANLIEKPQNHHKEYQMLVASGDATGRLMKYDPASREVTVLLAGLTFPNGIALSDDQSFALVASTTDCKVSRYWLKGPKAGEFELFAELPGYPDNIKRNDKGEFWVGINREKIRLDGSLVSAGVAPAAIKLSGDGRVLEVLDARIMSPLSEVLETNGTFWLGSVDLPFLGVLFK</sequence>
<dbReference type="GO" id="GO:0016787">
    <property type="term" value="F:hydrolase activity"/>
    <property type="evidence" value="ECO:0007669"/>
    <property type="project" value="TreeGrafter"/>
</dbReference>